<dbReference type="InterPro" id="IPR007232">
    <property type="entry name" value="Rad52_Rad59_Rad22"/>
</dbReference>
<dbReference type="Gene3D" id="3.30.390.80">
    <property type="entry name" value="DNA repair protein Rad52/59/22"/>
    <property type="match status" value="1"/>
</dbReference>
<dbReference type="KEGG" id="sba:Sulba_2347"/>
<name>I3Y092_SULBS</name>
<organism evidence="6 7">
    <name type="scientific">Sulfurospirillum barnesii (strain ATCC 700032 / DSM 10660 / SES-3)</name>
    <dbReference type="NCBI Taxonomy" id="760154"/>
    <lineage>
        <taxon>Bacteria</taxon>
        <taxon>Pseudomonadati</taxon>
        <taxon>Campylobacterota</taxon>
        <taxon>Epsilonproteobacteria</taxon>
        <taxon>Campylobacterales</taxon>
        <taxon>Sulfurospirillaceae</taxon>
        <taxon>Sulfurospirillum</taxon>
    </lineage>
</organism>
<dbReference type="OrthoDB" id="149299at2"/>
<evidence type="ECO:0000256" key="2">
    <source>
        <dbReference type="ARBA" id="ARBA00022763"/>
    </source>
</evidence>
<dbReference type="EMBL" id="CP003333">
    <property type="protein sequence ID" value="AFL69616.1"/>
    <property type="molecule type" value="Genomic_DNA"/>
</dbReference>
<proteinExistence type="inferred from homology"/>
<evidence type="ECO:0000256" key="3">
    <source>
        <dbReference type="ARBA" id="ARBA00023172"/>
    </source>
</evidence>
<dbReference type="GO" id="GO:0006312">
    <property type="term" value="P:mitotic recombination"/>
    <property type="evidence" value="ECO:0007669"/>
    <property type="project" value="TreeGrafter"/>
</dbReference>
<reference evidence="6 7" key="1">
    <citation type="submission" date="2012-06" db="EMBL/GenBank/DDBJ databases">
        <title>Complete sequence of Sulfurospirillum barnesii SES-3.</title>
        <authorList>
            <consortium name="US DOE Joint Genome Institute"/>
            <person name="Lucas S."/>
            <person name="Han J."/>
            <person name="Lapidus A."/>
            <person name="Cheng J.-F."/>
            <person name="Goodwin L."/>
            <person name="Pitluck S."/>
            <person name="Peters L."/>
            <person name="Ovchinnikova G."/>
            <person name="Lu M."/>
            <person name="Detter J.C."/>
            <person name="Han C."/>
            <person name="Tapia R."/>
            <person name="Land M."/>
            <person name="Hauser L."/>
            <person name="Kyrpides N."/>
            <person name="Ivanova N."/>
            <person name="Pagani I."/>
            <person name="Stolz J."/>
            <person name="Arkin A."/>
            <person name="Dehal P."/>
            <person name="Oremland R."/>
            <person name="Saltikov C."/>
            <person name="Basu P."/>
            <person name="Hollibaugh J."/>
            <person name="Newman D."/>
            <person name="Stolyar S."/>
            <person name="Hazen T."/>
            <person name="Woyke T."/>
        </authorList>
    </citation>
    <scope>NUCLEOTIDE SEQUENCE [LARGE SCALE GENOMIC DNA]</scope>
    <source>
        <strain evidence="7">ATCC 700032 / DSM 10660 / SES-3</strain>
    </source>
</reference>
<dbReference type="InterPro" id="IPR041247">
    <property type="entry name" value="Rad52_fam"/>
</dbReference>
<dbReference type="PANTHER" id="PTHR12132">
    <property type="entry name" value="DNA REPAIR AND RECOMBINATION PROTEIN RAD52, RAD59"/>
    <property type="match status" value="1"/>
</dbReference>
<dbReference type="SUPFAM" id="SSF54768">
    <property type="entry name" value="dsRNA-binding domain-like"/>
    <property type="match status" value="1"/>
</dbReference>
<dbReference type="PATRIC" id="fig|760154.4.peg.2342"/>
<evidence type="ECO:0000256" key="5">
    <source>
        <dbReference type="SAM" id="MobiDB-lite"/>
    </source>
</evidence>
<keyword evidence="7" id="KW-1185">Reference proteome</keyword>
<evidence type="ECO:0000313" key="7">
    <source>
        <dbReference type="Proteomes" id="UP000006176"/>
    </source>
</evidence>
<dbReference type="GO" id="GO:0000724">
    <property type="term" value="P:double-strand break repair via homologous recombination"/>
    <property type="evidence" value="ECO:0007669"/>
    <property type="project" value="TreeGrafter"/>
</dbReference>
<dbReference type="InterPro" id="IPR042525">
    <property type="entry name" value="Rad52_Rad59_Rad22_sf"/>
</dbReference>
<evidence type="ECO:0000313" key="6">
    <source>
        <dbReference type="EMBL" id="AFL69616.1"/>
    </source>
</evidence>
<accession>I3Y092</accession>
<dbReference type="AlphaFoldDB" id="I3Y092"/>
<comment type="similarity">
    <text evidence="1">Belongs to the RAD52 family.</text>
</comment>
<dbReference type="STRING" id="760154.Sulba_2347"/>
<evidence type="ECO:0000256" key="1">
    <source>
        <dbReference type="ARBA" id="ARBA00006638"/>
    </source>
</evidence>
<dbReference type="Pfam" id="PF04098">
    <property type="entry name" value="Rad52_Rad22"/>
    <property type="match status" value="1"/>
</dbReference>
<protein>
    <submittedName>
        <fullName evidence="6">Recombination DNA repair protein (RAD52 pathway)</fullName>
    </submittedName>
</protein>
<dbReference type="eggNOG" id="COG5055">
    <property type="taxonomic scope" value="Bacteria"/>
</dbReference>
<evidence type="ECO:0000256" key="4">
    <source>
        <dbReference type="ARBA" id="ARBA00023204"/>
    </source>
</evidence>
<dbReference type="GO" id="GO:0045002">
    <property type="term" value="P:double-strand break repair via single-strand annealing"/>
    <property type="evidence" value="ECO:0007669"/>
    <property type="project" value="TreeGrafter"/>
</dbReference>
<dbReference type="Proteomes" id="UP000006176">
    <property type="component" value="Chromosome"/>
</dbReference>
<feature type="region of interest" description="Disordered" evidence="5">
    <location>
        <begin position="137"/>
        <end position="158"/>
    </location>
</feature>
<feature type="compositionally biased region" description="Low complexity" evidence="5">
    <location>
        <begin position="145"/>
        <end position="154"/>
    </location>
</feature>
<keyword evidence="2" id="KW-0227">DNA damage</keyword>
<sequence>MFDQPQNQALAQELENTRIKSRSKGDIELAYLEGFDVIDTANRIFGYGNWSYNISTLEQVSQESNQNQNIVICYKAVVSVKVSDAKHEHHISREDVGFGTGIAKTLSDAHESAAKEAVTDALKRSMRSFGNQFGNSLYDKSRQHQNSQQPQPSNKVNAIPQDYSKLSNLGLSVMQQGQNLIVMGDDIFAKKDTIKACGFKWDGRLKHWCKPLEQQAA</sequence>
<keyword evidence="3" id="KW-0233">DNA recombination</keyword>
<dbReference type="PANTHER" id="PTHR12132:SF1">
    <property type="entry name" value="DNA REPAIR PROTEIN RAD52 HOMOLOG"/>
    <property type="match status" value="1"/>
</dbReference>
<dbReference type="RefSeq" id="WP_014770479.1">
    <property type="nucleotide sequence ID" value="NC_018002.1"/>
</dbReference>
<dbReference type="HOGENOM" id="CLU_1150003_0_0_7"/>
<gene>
    <name evidence="6" type="ordered locus">Sulba_2347</name>
</gene>
<keyword evidence="4" id="KW-0234">DNA repair</keyword>